<gene>
    <name evidence="2" type="ORF">ILP92_14370</name>
</gene>
<accession>A0A934IL02</accession>
<keyword evidence="3" id="KW-1185">Reference proteome</keyword>
<dbReference type="AlphaFoldDB" id="A0A934IL02"/>
<dbReference type="EMBL" id="JAEKPD010000015">
    <property type="protein sequence ID" value="MBJ3763934.1"/>
    <property type="molecule type" value="Genomic_DNA"/>
</dbReference>
<feature type="signal peptide" evidence="1">
    <location>
        <begin position="1"/>
        <end position="16"/>
    </location>
</feature>
<sequence>MSVIARTAFIGLAALAACGPPSPEAIARACADRARAAAGPQGSVGVGIGSGGVATDLEVSVTGDFLRGRDPQQVYDECIAGRTQVGARIAVSR</sequence>
<proteinExistence type="predicted"/>
<reference evidence="2" key="1">
    <citation type="submission" date="2020-12" db="EMBL/GenBank/DDBJ databases">
        <title>Bacterial taxonomy.</title>
        <authorList>
            <person name="Pan X."/>
        </authorList>
    </citation>
    <scope>NUCLEOTIDE SEQUENCE</scope>
    <source>
        <strain evidence="2">KCTC 52957</strain>
    </source>
</reference>
<evidence type="ECO:0000256" key="1">
    <source>
        <dbReference type="SAM" id="SignalP"/>
    </source>
</evidence>
<evidence type="ECO:0000313" key="2">
    <source>
        <dbReference type="EMBL" id="MBJ3763934.1"/>
    </source>
</evidence>
<organism evidence="2 3">
    <name type="scientific">Palleronia pontilimi</name>
    <dbReference type="NCBI Taxonomy" id="1964209"/>
    <lineage>
        <taxon>Bacteria</taxon>
        <taxon>Pseudomonadati</taxon>
        <taxon>Pseudomonadota</taxon>
        <taxon>Alphaproteobacteria</taxon>
        <taxon>Rhodobacterales</taxon>
        <taxon>Roseobacteraceae</taxon>
        <taxon>Palleronia</taxon>
    </lineage>
</organism>
<feature type="chain" id="PRO_5036883549" description="Lipoprotein" evidence="1">
    <location>
        <begin position="17"/>
        <end position="93"/>
    </location>
</feature>
<dbReference type="Proteomes" id="UP000642488">
    <property type="component" value="Unassembled WGS sequence"/>
</dbReference>
<evidence type="ECO:0000313" key="3">
    <source>
        <dbReference type="Proteomes" id="UP000642488"/>
    </source>
</evidence>
<name>A0A934IL02_9RHOB</name>
<keyword evidence="1" id="KW-0732">Signal</keyword>
<evidence type="ECO:0008006" key="4">
    <source>
        <dbReference type="Google" id="ProtNLM"/>
    </source>
</evidence>
<dbReference type="PROSITE" id="PS51257">
    <property type="entry name" value="PROKAR_LIPOPROTEIN"/>
    <property type="match status" value="1"/>
</dbReference>
<comment type="caution">
    <text evidence="2">The sequence shown here is derived from an EMBL/GenBank/DDBJ whole genome shotgun (WGS) entry which is preliminary data.</text>
</comment>
<protein>
    <recommendedName>
        <fullName evidence="4">Lipoprotein</fullName>
    </recommendedName>
</protein>